<dbReference type="SMART" id="SM00360">
    <property type="entry name" value="RRM"/>
    <property type="match status" value="2"/>
</dbReference>
<evidence type="ECO:0000256" key="1">
    <source>
        <dbReference type="ARBA" id="ARBA00022737"/>
    </source>
</evidence>
<dbReference type="EMBL" id="JADGMS010000001">
    <property type="protein sequence ID" value="KAF9689025.1"/>
    <property type="molecule type" value="Genomic_DNA"/>
</dbReference>
<keyword evidence="3" id="KW-0469">Meiosis</keyword>
<keyword evidence="9" id="KW-1185">Reference proteome</keyword>
<dbReference type="AlphaFoldDB" id="A0A835TJ24"/>
<dbReference type="Gene3D" id="3.30.70.330">
    <property type="match status" value="2"/>
</dbReference>
<evidence type="ECO:0000256" key="3">
    <source>
        <dbReference type="ARBA" id="ARBA00023254"/>
    </source>
</evidence>
<dbReference type="GO" id="GO:0045927">
    <property type="term" value="P:positive regulation of growth"/>
    <property type="evidence" value="ECO:0007669"/>
    <property type="project" value="UniProtKB-ARBA"/>
</dbReference>
<dbReference type="CDD" id="cd12524">
    <property type="entry name" value="RRM1_MEI2_like"/>
    <property type="match status" value="1"/>
</dbReference>
<feature type="region of interest" description="Disordered" evidence="6">
    <location>
        <begin position="980"/>
        <end position="1042"/>
    </location>
</feature>
<dbReference type="InterPro" id="IPR035979">
    <property type="entry name" value="RBD_domain_sf"/>
</dbReference>
<keyword evidence="2 5" id="KW-0694">RNA-binding</keyword>
<comment type="function">
    <text evidence="4">Probable RNA-binding protein that plays a role in meiosis and vegetative growth.</text>
</comment>
<dbReference type="Pfam" id="PF04059">
    <property type="entry name" value="RRM_2"/>
    <property type="match status" value="1"/>
</dbReference>
<dbReference type="OrthoDB" id="417481at2759"/>
<accession>A0A835TJ24</accession>
<evidence type="ECO:0000256" key="6">
    <source>
        <dbReference type="SAM" id="MobiDB-lite"/>
    </source>
</evidence>
<evidence type="ECO:0000259" key="7">
    <source>
        <dbReference type="PROSITE" id="PS50102"/>
    </source>
</evidence>
<evidence type="ECO:0000256" key="4">
    <source>
        <dbReference type="ARBA" id="ARBA00058438"/>
    </source>
</evidence>
<evidence type="ECO:0000313" key="8">
    <source>
        <dbReference type="EMBL" id="KAF9689025.1"/>
    </source>
</evidence>
<protein>
    <recommendedName>
        <fullName evidence="7">RRM domain-containing protein</fullName>
    </recommendedName>
</protein>
<comment type="caution">
    <text evidence="8">The sequence shown here is derived from an EMBL/GenBank/DDBJ whole genome shotgun (WGS) entry which is preliminary data.</text>
</comment>
<evidence type="ECO:0000313" key="9">
    <source>
        <dbReference type="Proteomes" id="UP000657918"/>
    </source>
</evidence>
<name>A0A835TJ24_9ROSI</name>
<evidence type="ECO:0000256" key="2">
    <source>
        <dbReference type="ARBA" id="ARBA00022884"/>
    </source>
</evidence>
<feature type="compositionally biased region" description="Polar residues" evidence="6">
    <location>
        <begin position="1008"/>
        <end position="1021"/>
    </location>
</feature>
<evidence type="ECO:0000256" key="5">
    <source>
        <dbReference type="PROSITE-ProRule" id="PRU00176"/>
    </source>
</evidence>
<feature type="domain" description="RRM" evidence="7">
    <location>
        <begin position="294"/>
        <end position="367"/>
    </location>
</feature>
<feature type="compositionally biased region" description="Basic and acidic residues" evidence="6">
    <location>
        <begin position="787"/>
        <end position="803"/>
    </location>
</feature>
<dbReference type="PANTHER" id="PTHR23189">
    <property type="entry name" value="RNA RECOGNITION MOTIF-CONTAINING"/>
    <property type="match status" value="1"/>
</dbReference>
<dbReference type="GO" id="GO:0003723">
    <property type="term" value="F:RNA binding"/>
    <property type="evidence" value="ECO:0007669"/>
    <property type="project" value="UniProtKB-UniRule"/>
</dbReference>
<dbReference type="InterPro" id="IPR012677">
    <property type="entry name" value="Nucleotide-bd_a/b_plait_sf"/>
</dbReference>
<feature type="domain" description="RRM" evidence="7">
    <location>
        <begin position="379"/>
        <end position="452"/>
    </location>
</feature>
<dbReference type="SUPFAM" id="SSF54928">
    <property type="entry name" value="RNA-binding domain, RBD"/>
    <property type="match status" value="1"/>
</dbReference>
<dbReference type="InterPro" id="IPR000504">
    <property type="entry name" value="RRM_dom"/>
</dbReference>
<dbReference type="InterPro" id="IPR034453">
    <property type="entry name" value="MEI2-like_RRM1"/>
</dbReference>
<dbReference type="GO" id="GO:0051321">
    <property type="term" value="P:meiotic cell cycle"/>
    <property type="evidence" value="ECO:0007669"/>
    <property type="project" value="UniProtKB-KW"/>
</dbReference>
<organism evidence="8 9">
    <name type="scientific">Salix dunnii</name>
    <dbReference type="NCBI Taxonomy" id="1413687"/>
    <lineage>
        <taxon>Eukaryota</taxon>
        <taxon>Viridiplantae</taxon>
        <taxon>Streptophyta</taxon>
        <taxon>Embryophyta</taxon>
        <taxon>Tracheophyta</taxon>
        <taxon>Spermatophyta</taxon>
        <taxon>Magnoliopsida</taxon>
        <taxon>eudicotyledons</taxon>
        <taxon>Gunneridae</taxon>
        <taxon>Pentapetalae</taxon>
        <taxon>rosids</taxon>
        <taxon>fabids</taxon>
        <taxon>Malpighiales</taxon>
        <taxon>Salicaceae</taxon>
        <taxon>Saliceae</taxon>
        <taxon>Salix</taxon>
    </lineage>
</organism>
<dbReference type="PROSITE" id="PS50102">
    <property type="entry name" value="RRM"/>
    <property type="match status" value="2"/>
</dbReference>
<keyword evidence="1" id="KW-0677">Repeat</keyword>
<dbReference type="FunFam" id="3.30.70.330:FF:000101">
    <property type="entry name" value="Protein MEI2-like 1"/>
    <property type="match status" value="1"/>
</dbReference>
<dbReference type="Pfam" id="PF00076">
    <property type="entry name" value="RRM_1"/>
    <property type="match status" value="2"/>
</dbReference>
<dbReference type="InterPro" id="IPR007201">
    <property type="entry name" value="Mei2-like_Rrm_C"/>
</dbReference>
<dbReference type="GO" id="GO:0045836">
    <property type="term" value="P:positive regulation of meiotic nuclear division"/>
    <property type="evidence" value="ECO:0007669"/>
    <property type="project" value="UniProtKB-ARBA"/>
</dbReference>
<dbReference type="FunFam" id="3.30.70.330:FF:000063">
    <property type="entry name" value="MEI2-like protein 5 isoform 2"/>
    <property type="match status" value="1"/>
</dbReference>
<proteinExistence type="predicted"/>
<sequence length="1042" mass="114431">MPSEIMDSQGLSSSSFFSGDVSFPERQVGFWKSDTMPDQHVGKSAVLTPLEKPVAVDSVKSLEHPQPSLLRDYKMNHSLDKHAVGAERALSRSFTLLKPGDNDPGTRTSLNVQPASYFAEGCKVNAMATQHENSLFSSSLSELFSRKNLVSKMYFPSEILCPDLLLHALDAANLSSTNPLYGHSVDTFASHFEEGEPFESIEEIEAQTIGNLLPDDDDLFAGVTDRVENINNPSGGDDMEDLDLFSSVGGMDLGDDGSVAQNDSEFPGGASNGQLGACNLSVVGEHPYGEHPSRTLFVRNINSNVEDSELKAVFEQYGDIRTLYTACKHRGFVMISYYDIRAAKNAMKALQNTPLRRRKLDIHYSIPKDNPSEKDFNQGTLGVFNLDSSVSDDELRQIFGIYGEIKEIHETPDRNHHKFVEFYDLRAAEAALCALNKSDIAGKRIKLEASCPGGLKRLSKQIPPESEQDDFGPFVQQINLTTGFSGTITSSGMDNGPVLGAPSAIQAPFLKSALHQGIASSVPNSLSSLMRVESAGNQTGFAELSHSPGQMKFDIQGTPNFHPHSLPEYDGLNSAVYCNSPGAMTANINPRPHERIGTRQLARMSSNGNPIEFSEGVFGSAQNRSCSLTGHHYIWGSSYHHQPPGMIWPSSPSFVNGISITHPGPRLHGPPRAPSPMLNPVLPINNQHVGSAPAVNPSLWDRQHAYAGESPDTSGFHPGSLGSMRISNNSLQSMEFLSAHMFPHVGGNCLELPMPQKNVGLQSQQQRSMVYPGRGQMIPMINTFDPPSDRARSRRNEGSISQADKKQYELDIDRILQGEDNRTTLMIKNIPNKYVVPNFKTMITFCLVATIYLLLVHESILQKCFWQQLMNTIKGLTISFTCQLILRQVPFNVKNKCNVGYAFINMIDPSQIIPFYQVKTKAKREVKLWQAFNGKKWEKFNSEKVALLAYARIQGKAALIAHFQNSSLMNEDKRCRPILFNTDGPNAGDQVPFPMGVNVRTRSGKPRTITQEENQQGSPSNLAGGEDSSNGDGSSGSGKESD</sequence>
<gene>
    <name evidence="8" type="ORF">SADUNF_Sadunf01G0049000</name>
</gene>
<reference evidence="8 9" key="1">
    <citation type="submission" date="2020-10" db="EMBL/GenBank/DDBJ databases">
        <title>Plant Genome Project.</title>
        <authorList>
            <person name="Zhang R.-G."/>
        </authorList>
    </citation>
    <scope>NUCLEOTIDE SEQUENCE [LARGE SCALE GENOMIC DNA]</scope>
    <source>
        <strain evidence="8">FAFU-HL-1</strain>
        <tissue evidence="8">Leaf</tissue>
    </source>
</reference>
<dbReference type="Proteomes" id="UP000657918">
    <property type="component" value="Unassembled WGS sequence"/>
</dbReference>
<feature type="region of interest" description="Disordered" evidence="6">
    <location>
        <begin position="784"/>
        <end position="803"/>
    </location>
</feature>